<evidence type="ECO:0000313" key="2">
    <source>
        <dbReference type="EMBL" id="CDM35783.1"/>
    </source>
</evidence>
<dbReference type="AlphaFoldDB" id="W6QG63"/>
<feature type="region of interest" description="Disordered" evidence="1">
    <location>
        <begin position="21"/>
        <end position="59"/>
    </location>
</feature>
<sequence length="308" mass="33557">MADLDPNFIARFMIAWRQVNSATPPSSAPPSGVPPSGASPSSVPPSNVPPSSAPPAYAPPAYTPPAYTQLFTSGQLTNTPFSALHNTVSSTRLGYNRRQHQQGVIGQQVAERDIPIAVNFYLQQSPGETVPIPNASMLITLPPTQRIGFIDLWVRNTLFSALPGIICFRPRLEDKFYLAEAMIKGAGKKLVPRWISGVDAEFEGTVKEFLTKVPAPKLHVVVARYEGAIDNWPDSNIVVRSAGEAEEVSQTPLPSSPSHIWIPPRSFGSPPPVAVIESPTRPRARGRKRARPQAEGPSPRRSQRIRRV</sequence>
<dbReference type="OMA" id="EKGFIFM"/>
<feature type="compositionally biased region" description="Polar residues" evidence="1">
    <location>
        <begin position="248"/>
        <end position="258"/>
    </location>
</feature>
<proteinExistence type="predicted"/>
<dbReference type="EMBL" id="HG792018">
    <property type="protein sequence ID" value="CDM35783.1"/>
    <property type="molecule type" value="Genomic_DNA"/>
</dbReference>
<keyword evidence="3" id="KW-1185">Reference proteome</keyword>
<feature type="compositionally biased region" description="Basic residues" evidence="1">
    <location>
        <begin position="282"/>
        <end position="291"/>
    </location>
</feature>
<name>W6QG63_PENRF</name>
<gene>
    <name evidence="2" type="ORF">PROQFM164_S04g000664</name>
</gene>
<evidence type="ECO:0000313" key="3">
    <source>
        <dbReference type="Proteomes" id="UP000030686"/>
    </source>
</evidence>
<evidence type="ECO:0000256" key="1">
    <source>
        <dbReference type="SAM" id="MobiDB-lite"/>
    </source>
</evidence>
<dbReference type="OrthoDB" id="10631516at2759"/>
<accession>W6QG63</accession>
<feature type="compositionally biased region" description="Pro residues" evidence="1">
    <location>
        <begin position="42"/>
        <end position="59"/>
    </location>
</feature>
<organism evidence="2 3">
    <name type="scientific">Penicillium roqueforti (strain FM164)</name>
    <dbReference type="NCBI Taxonomy" id="1365484"/>
    <lineage>
        <taxon>Eukaryota</taxon>
        <taxon>Fungi</taxon>
        <taxon>Dikarya</taxon>
        <taxon>Ascomycota</taxon>
        <taxon>Pezizomycotina</taxon>
        <taxon>Eurotiomycetes</taxon>
        <taxon>Eurotiomycetidae</taxon>
        <taxon>Eurotiales</taxon>
        <taxon>Aspergillaceae</taxon>
        <taxon>Penicillium</taxon>
    </lineage>
</organism>
<reference evidence="2" key="1">
    <citation type="journal article" date="2014" name="Nat. Commun.">
        <title>Multiple recent horizontal transfers of a large genomic region in cheese making fungi.</title>
        <authorList>
            <person name="Cheeseman K."/>
            <person name="Ropars J."/>
            <person name="Renault P."/>
            <person name="Dupont J."/>
            <person name="Gouzy J."/>
            <person name="Branca A."/>
            <person name="Abraham A.L."/>
            <person name="Ceppi M."/>
            <person name="Conseiller E."/>
            <person name="Debuchy R."/>
            <person name="Malagnac F."/>
            <person name="Goarin A."/>
            <person name="Silar P."/>
            <person name="Lacoste S."/>
            <person name="Sallet E."/>
            <person name="Bensimon A."/>
            <person name="Giraud T."/>
            <person name="Brygoo Y."/>
        </authorList>
    </citation>
    <scope>NUCLEOTIDE SEQUENCE [LARGE SCALE GENOMIC DNA]</scope>
    <source>
        <strain evidence="2">FM164</strain>
    </source>
</reference>
<dbReference type="Proteomes" id="UP000030686">
    <property type="component" value="Unassembled WGS sequence"/>
</dbReference>
<protein>
    <submittedName>
        <fullName evidence="2">Genomic scaffold, ProqFM164S04</fullName>
    </submittedName>
</protein>
<feature type="region of interest" description="Disordered" evidence="1">
    <location>
        <begin position="247"/>
        <end position="308"/>
    </location>
</feature>